<keyword evidence="2 5" id="KW-0963">Cytoplasm</keyword>
<dbReference type="GO" id="GO:0005840">
    <property type="term" value="C:ribosome"/>
    <property type="evidence" value="ECO:0007669"/>
    <property type="project" value="UniProtKB-KW"/>
</dbReference>
<reference evidence="7" key="1">
    <citation type="submission" date="2023-07" db="EMBL/GenBank/DDBJ databases">
        <title>Marinobacter sp. chi1 genome sequencing and assembly.</title>
        <authorList>
            <person name="Park S."/>
        </authorList>
    </citation>
    <scope>NUCLEOTIDE SEQUENCE</scope>
    <source>
        <strain evidence="7">Chi1</strain>
    </source>
</reference>
<dbReference type="InterPro" id="IPR016181">
    <property type="entry name" value="Acyl_CoA_acyltransferase"/>
</dbReference>
<keyword evidence="3 5" id="KW-0808">Transferase</keyword>
<feature type="active site" description="Proton donor" evidence="5">
    <location>
        <position position="124"/>
    </location>
</feature>
<dbReference type="InterPro" id="IPR050680">
    <property type="entry name" value="YpeA/RimI_acetyltransf"/>
</dbReference>
<dbReference type="SUPFAM" id="SSF55729">
    <property type="entry name" value="Acyl-CoA N-acyltransferases (Nat)"/>
    <property type="match status" value="1"/>
</dbReference>
<dbReference type="Pfam" id="PF00583">
    <property type="entry name" value="Acetyltransf_1"/>
    <property type="match status" value="1"/>
</dbReference>
<keyword evidence="7" id="KW-0687">Ribonucleoprotein</keyword>
<evidence type="ECO:0000256" key="4">
    <source>
        <dbReference type="ARBA" id="ARBA00023315"/>
    </source>
</evidence>
<evidence type="ECO:0000256" key="3">
    <source>
        <dbReference type="ARBA" id="ARBA00022679"/>
    </source>
</evidence>
<dbReference type="Gene3D" id="3.40.630.30">
    <property type="match status" value="1"/>
</dbReference>
<dbReference type="PROSITE" id="PS51186">
    <property type="entry name" value="GNAT"/>
    <property type="match status" value="1"/>
</dbReference>
<evidence type="ECO:0000256" key="5">
    <source>
        <dbReference type="HAMAP-Rule" id="MF_02210"/>
    </source>
</evidence>
<feature type="domain" description="N-acetyltransferase" evidence="6">
    <location>
        <begin position="11"/>
        <end position="156"/>
    </location>
</feature>
<feature type="active site" description="Proton acceptor" evidence="5">
    <location>
        <position position="112"/>
    </location>
</feature>
<dbReference type="NCBIfam" id="TIGR01575">
    <property type="entry name" value="rimI"/>
    <property type="match status" value="1"/>
</dbReference>
<proteinExistence type="inferred from homology"/>
<keyword evidence="7" id="KW-0689">Ribosomal protein</keyword>
<comment type="similarity">
    <text evidence="1 5">Belongs to the acetyltransferase family. RimI subfamily.</text>
</comment>
<keyword evidence="8" id="KW-1185">Reference proteome</keyword>
<dbReference type="HAMAP" id="MF_02210">
    <property type="entry name" value="RimI"/>
    <property type="match status" value="1"/>
</dbReference>
<dbReference type="RefSeq" id="WP_302910634.1">
    <property type="nucleotide sequence ID" value="NZ_JAUMIS010000002.1"/>
</dbReference>
<evidence type="ECO:0000256" key="1">
    <source>
        <dbReference type="ARBA" id="ARBA00005395"/>
    </source>
</evidence>
<dbReference type="GO" id="GO:0008999">
    <property type="term" value="F:protein-N-terminal-alanine acetyltransferase activity"/>
    <property type="evidence" value="ECO:0007669"/>
    <property type="project" value="UniProtKB-EC"/>
</dbReference>
<accession>A0ABT8W4F8</accession>
<comment type="subcellular location">
    <subcellularLocation>
        <location evidence="5">Cytoplasm</location>
    </subcellularLocation>
</comment>
<sequence>MSEQKASDFDVLIKPMLEVDVPDVLEVERQGHSFPWTEAIFRDSFRGNYRLWTAWVEERLLGFAVVAYLFDEAHLLNLCVSPKVQGQGIGRRLLRHLVAEASLDHIWQIILEVRVSNDAAYHLYKSEGFRQIGRRPDYYPAAQGREDARVMAFSLRD</sequence>
<comment type="catalytic activity">
    <reaction evidence="5">
        <text>N-terminal L-alanyl-[ribosomal protein bS18] + acetyl-CoA = N-terminal N(alpha)-acetyl-L-alanyl-[ribosomal protein bS18] + CoA + H(+)</text>
        <dbReference type="Rhea" id="RHEA:43756"/>
        <dbReference type="Rhea" id="RHEA-COMP:10676"/>
        <dbReference type="Rhea" id="RHEA-COMP:10677"/>
        <dbReference type="ChEBI" id="CHEBI:15378"/>
        <dbReference type="ChEBI" id="CHEBI:57287"/>
        <dbReference type="ChEBI" id="CHEBI:57288"/>
        <dbReference type="ChEBI" id="CHEBI:64718"/>
        <dbReference type="ChEBI" id="CHEBI:83683"/>
        <dbReference type="EC" id="2.3.1.266"/>
    </reaction>
</comment>
<dbReference type="CDD" id="cd04301">
    <property type="entry name" value="NAT_SF"/>
    <property type="match status" value="1"/>
</dbReference>
<keyword evidence="4 5" id="KW-0012">Acyltransferase</keyword>
<evidence type="ECO:0000256" key="2">
    <source>
        <dbReference type="ARBA" id="ARBA00022490"/>
    </source>
</evidence>
<name>A0ABT8W4F8_9GAMM</name>
<dbReference type="InterPro" id="IPR006464">
    <property type="entry name" value="AcTrfase_RimI/Ard1"/>
</dbReference>
<gene>
    <name evidence="5 7" type="primary">rimI</name>
    <name evidence="7" type="ORF">QVZ43_15480</name>
</gene>
<comment type="function">
    <text evidence="5">Acetylates the N-terminal alanine of ribosomal protein bS18.</text>
</comment>
<organism evidence="7 8">
    <name type="scientific">Marinobacter suaedae</name>
    <dbReference type="NCBI Taxonomy" id="3057675"/>
    <lineage>
        <taxon>Bacteria</taxon>
        <taxon>Pseudomonadati</taxon>
        <taxon>Pseudomonadota</taxon>
        <taxon>Gammaproteobacteria</taxon>
        <taxon>Pseudomonadales</taxon>
        <taxon>Marinobacteraceae</taxon>
        <taxon>Marinobacter</taxon>
    </lineage>
</organism>
<dbReference type="Proteomes" id="UP001168640">
    <property type="component" value="Unassembled WGS sequence"/>
</dbReference>
<feature type="binding site" evidence="5">
    <location>
        <position position="117"/>
    </location>
    <ligand>
        <name>acetyl-CoA</name>
        <dbReference type="ChEBI" id="CHEBI:57288"/>
    </ligand>
</feature>
<evidence type="ECO:0000259" key="6">
    <source>
        <dbReference type="PROSITE" id="PS51186"/>
    </source>
</evidence>
<evidence type="ECO:0000313" key="8">
    <source>
        <dbReference type="Proteomes" id="UP001168640"/>
    </source>
</evidence>
<dbReference type="EC" id="2.3.1.266" evidence="5"/>
<dbReference type="InterPro" id="IPR043690">
    <property type="entry name" value="RimI"/>
</dbReference>
<dbReference type="InterPro" id="IPR000182">
    <property type="entry name" value="GNAT_dom"/>
</dbReference>
<evidence type="ECO:0000313" key="7">
    <source>
        <dbReference type="EMBL" id="MDO3723124.1"/>
    </source>
</evidence>
<dbReference type="EMBL" id="JAUMIS010000002">
    <property type="protein sequence ID" value="MDO3723124.1"/>
    <property type="molecule type" value="Genomic_DNA"/>
</dbReference>
<protein>
    <recommendedName>
        <fullName evidence="5">[Ribosomal protein bS18]-alanine N-acetyltransferase</fullName>
        <ecNumber evidence="5">2.3.1.266</ecNumber>
    </recommendedName>
</protein>
<dbReference type="PANTHER" id="PTHR43420:SF51">
    <property type="entry name" value="PEPTIDYL-LYSINE N-ACETYLTRANSFERASE YIAC"/>
    <property type="match status" value="1"/>
</dbReference>
<dbReference type="PANTHER" id="PTHR43420">
    <property type="entry name" value="ACETYLTRANSFERASE"/>
    <property type="match status" value="1"/>
</dbReference>
<comment type="caution">
    <text evidence="7">The sequence shown here is derived from an EMBL/GenBank/DDBJ whole genome shotgun (WGS) entry which is preliminary data.</text>
</comment>
<comment type="caution">
    <text evidence="5">Lacks conserved residue(s) required for the propagation of feature annotation.</text>
</comment>